<accession>A0A7J7L054</accession>
<comment type="similarity">
    <text evidence="6">Belongs to the mitochondrial carrier (TC 2.A.29) family.</text>
</comment>
<organism evidence="7 8">
    <name type="scientific">Kingdonia uniflora</name>
    <dbReference type="NCBI Taxonomy" id="39325"/>
    <lineage>
        <taxon>Eukaryota</taxon>
        <taxon>Viridiplantae</taxon>
        <taxon>Streptophyta</taxon>
        <taxon>Embryophyta</taxon>
        <taxon>Tracheophyta</taxon>
        <taxon>Spermatophyta</taxon>
        <taxon>Magnoliopsida</taxon>
        <taxon>Ranunculales</taxon>
        <taxon>Circaeasteraceae</taxon>
        <taxon>Kingdonia</taxon>
    </lineage>
</organism>
<protein>
    <submittedName>
        <fullName evidence="7">Uncharacterized protein</fullName>
    </submittedName>
</protein>
<dbReference type="EMBL" id="JACGCM010002768">
    <property type="protein sequence ID" value="KAF6135914.1"/>
    <property type="molecule type" value="Genomic_DNA"/>
</dbReference>
<evidence type="ECO:0000256" key="4">
    <source>
        <dbReference type="ARBA" id="ARBA00023136"/>
    </source>
</evidence>
<dbReference type="PROSITE" id="PS50920">
    <property type="entry name" value="SOLCAR"/>
    <property type="match status" value="1"/>
</dbReference>
<sequence length="85" mass="9598">MYAGLPPTLVEIIPYVGLQFGTYDTFKRWPMEWKKFGTPLSSNHINASLLNFHLFLCRLAAGTSAKAVCHPLDIVKKRFQVNSSN</sequence>
<dbReference type="OrthoDB" id="18574at2759"/>
<dbReference type="GO" id="GO:0016020">
    <property type="term" value="C:membrane"/>
    <property type="evidence" value="ECO:0007669"/>
    <property type="project" value="UniProtKB-SubCell"/>
</dbReference>
<dbReference type="Gene3D" id="1.50.40.10">
    <property type="entry name" value="Mitochondrial carrier domain"/>
    <property type="match status" value="1"/>
</dbReference>
<dbReference type="AlphaFoldDB" id="A0A7J7L054"/>
<reference evidence="7 8" key="1">
    <citation type="journal article" date="2020" name="IScience">
        <title>Genome Sequencing of the Endangered Kingdonia uniflora (Circaeasteraceae, Ranunculales) Reveals Potential Mechanisms of Evolutionary Specialization.</title>
        <authorList>
            <person name="Sun Y."/>
            <person name="Deng T."/>
            <person name="Zhang A."/>
            <person name="Moore M.J."/>
            <person name="Landis J.B."/>
            <person name="Lin N."/>
            <person name="Zhang H."/>
            <person name="Zhang X."/>
            <person name="Huang J."/>
            <person name="Zhang X."/>
            <person name="Sun H."/>
            <person name="Wang H."/>
        </authorList>
    </citation>
    <scope>NUCLEOTIDE SEQUENCE [LARGE SCALE GENOMIC DNA]</scope>
    <source>
        <strain evidence="7">TB1705</strain>
        <tissue evidence="7">Leaf</tissue>
    </source>
</reference>
<keyword evidence="3" id="KW-0677">Repeat</keyword>
<evidence type="ECO:0000256" key="6">
    <source>
        <dbReference type="RuleBase" id="RU000488"/>
    </source>
</evidence>
<name>A0A7J7L054_9MAGN</name>
<keyword evidence="4 5" id="KW-0472">Membrane</keyword>
<proteinExistence type="inferred from homology"/>
<feature type="repeat" description="Solcar" evidence="5">
    <location>
        <begin position="1"/>
        <end position="29"/>
    </location>
</feature>
<comment type="subcellular location">
    <subcellularLocation>
        <location evidence="1">Membrane</location>
        <topology evidence="1">Multi-pass membrane protein</topology>
    </subcellularLocation>
</comment>
<keyword evidence="2 5" id="KW-0812">Transmembrane</keyword>
<keyword evidence="8" id="KW-1185">Reference proteome</keyword>
<comment type="caution">
    <text evidence="7">The sequence shown here is derived from an EMBL/GenBank/DDBJ whole genome shotgun (WGS) entry which is preliminary data.</text>
</comment>
<evidence type="ECO:0000313" key="8">
    <source>
        <dbReference type="Proteomes" id="UP000541444"/>
    </source>
</evidence>
<dbReference type="PANTHER" id="PTHR24089">
    <property type="entry name" value="SOLUTE CARRIER FAMILY 25"/>
    <property type="match status" value="1"/>
</dbReference>
<evidence type="ECO:0000256" key="2">
    <source>
        <dbReference type="ARBA" id="ARBA00022692"/>
    </source>
</evidence>
<dbReference type="InterPro" id="IPR023395">
    <property type="entry name" value="MCP_dom_sf"/>
</dbReference>
<keyword evidence="6" id="KW-0813">Transport</keyword>
<evidence type="ECO:0000256" key="3">
    <source>
        <dbReference type="ARBA" id="ARBA00022737"/>
    </source>
</evidence>
<gene>
    <name evidence="7" type="ORF">GIB67_006806</name>
</gene>
<evidence type="ECO:0000313" key="7">
    <source>
        <dbReference type="EMBL" id="KAF6135914.1"/>
    </source>
</evidence>
<dbReference type="SUPFAM" id="SSF103506">
    <property type="entry name" value="Mitochondrial carrier"/>
    <property type="match status" value="1"/>
</dbReference>
<dbReference type="Proteomes" id="UP000541444">
    <property type="component" value="Unassembled WGS sequence"/>
</dbReference>
<evidence type="ECO:0000256" key="1">
    <source>
        <dbReference type="ARBA" id="ARBA00004141"/>
    </source>
</evidence>
<evidence type="ECO:0000256" key="5">
    <source>
        <dbReference type="PROSITE-ProRule" id="PRU00282"/>
    </source>
</evidence>
<dbReference type="InterPro" id="IPR018108">
    <property type="entry name" value="MCP_transmembrane"/>
</dbReference>
<dbReference type="Pfam" id="PF00153">
    <property type="entry name" value="Mito_carr"/>
    <property type="match status" value="1"/>
</dbReference>